<accession>A0A5E4YDX0</accession>
<dbReference type="GO" id="GO:0016787">
    <property type="term" value="F:hydrolase activity"/>
    <property type="evidence" value="ECO:0007669"/>
    <property type="project" value="UniProtKB-KW"/>
</dbReference>
<name>A0A5E4YDX0_9BURK</name>
<dbReference type="EMBL" id="CABPRZ010000023">
    <property type="protein sequence ID" value="VVE46627.1"/>
    <property type="molecule type" value="Genomic_DNA"/>
</dbReference>
<evidence type="ECO:0000313" key="2">
    <source>
        <dbReference type="Proteomes" id="UP000414233"/>
    </source>
</evidence>
<organism evidence="1 2">
    <name type="scientific">Pandoraea terrae</name>
    <dbReference type="NCBI Taxonomy" id="1537710"/>
    <lineage>
        <taxon>Bacteria</taxon>
        <taxon>Pseudomonadati</taxon>
        <taxon>Pseudomonadota</taxon>
        <taxon>Betaproteobacteria</taxon>
        <taxon>Burkholderiales</taxon>
        <taxon>Burkholderiaceae</taxon>
        <taxon>Pandoraea</taxon>
    </lineage>
</organism>
<dbReference type="AlphaFoldDB" id="A0A5E4YDX0"/>
<proteinExistence type="predicted"/>
<dbReference type="Gene3D" id="3.40.630.40">
    <property type="entry name" value="Zn-dependent exopeptidases"/>
    <property type="match status" value="1"/>
</dbReference>
<evidence type="ECO:0000313" key="1">
    <source>
        <dbReference type="EMBL" id="VVE46627.1"/>
    </source>
</evidence>
<keyword evidence="2" id="KW-1185">Reference proteome</keyword>
<dbReference type="RefSeq" id="WP_150699130.1">
    <property type="nucleotide sequence ID" value="NZ_CABPRZ010000023.1"/>
</dbReference>
<gene>
    <name evidence="1" type="ORF">PTE30175_04342</name>
</gene>
<dbReference type="SUPFAM" id="SSF53187">
    <property type="entry name" value="Zn-dependent exopeptidases"/>
    <property type="match status" value="1"/>
</dbReference>
<protein>
    <submittedName>
        <fullName evidence="1">N-formylglutamate amidohydrolase</fullName>
    </submittedName>
</protein>
<dbReference type="InterPro" id="IPR007709">
    <property type="entry name" value="N-FG_amidohydro"/>
</dbReference>
<reference evidence="1 2" key="1">
    <citation type="submission" date="2019-08" db="EMBL/GenBank/DDBJ databases">
        <authorList>
            <person name="Peeters C."/>
        </authorList>
    </citation>
    <scope>NUCLEOTIDE SEQUENCE [LARGE SCALE GENOMIC DNA]</scope>
    <source>
        <strain evidence="1 2">LMG 30175</strain>
    </source>
</reference>
<dbReference type="Proteomes" id="UP000414233">
    <property type="component" value="Unassembled WGS sequence"/>
</dbReference>
<sequence>MSRHVIDGRYFVEVPKGGRLPLVLDSPHSGIVFPADFDPVAPTSAIYASWDAHVDELWSAASQHGATLIGALFPRAYIDPNRAPHDIDPDLLDQMWPHDARPSDYSARGMGLIRRLALPGVPLYDRPLSVAEVERRVHDYYTPYRHAVRDEIDAAWHRAGIVWHINCHSMKSRGNAMNLDPGELRPDIVVSDREGTSADPSFSRWVVQHFNQFGYKATYNTPYRGGDLVRLFGHPEHRRHSIQIEINRALYMNEESCEKHEGFAQLQANLTRFLAALAAYAERHSEEV</sequence>
<dbReference type="Pfam" id="PF05013">
    <property type="entry name" value="FGase"/>
    <property type="match status" value="1"/>
</dbReference>
<dbReference type="OrthoDB" id="8716700at2"/>
<keyword evidence="1" id="KW-0378">Hydrolase</keyword>